<reference evidence="11 12" key="1">
    <citation type="submission" date="2010-01" db="EMBL/GenBank/DDBJ databases">
        <authorList>
            <person name="Weinstock G."/>
            <person name="Sodergren E."/>
            <person name="Clifton S."/>
            <person name="Fulton L."/>
            <person name="Fulton B."/>
            <person name="Courtney L."/>
            <person name="Fronick C."/>
            <person name="Harrison M."/>
            <person name="Strong C."/>
            <person name="Farmer C."/>
            <person name="Delahaunty K."/>
            <person name="Markovic C."/>
            <person name="Hall O."/>
            <person name="Minx P."/>
            <person name="Tomlinson C."/>
            <person name="Mitreva M."/>
            <person name="Nelson J."/>
            <person name="Hou S."/>
            <person name="Wollam A."/>
            <person name="Pepin K.H."/>
            <person name="Johnson M."/>
            <person name="Bhonagiri V."/>
            <person name="Nash W.E."/>
            <person name="Warren W."/>
            <person name="Chinwalla A."/>
            <person name="Mardis E.R."/>
            <person name="Wilson R.K."/>
        </authorList>
    </citation>
    <scope>NUCLEOTIDE SEQUENCE [LARGE SCALE GENOMIC DNA]</scope>
    <source>
        <strain evidence="11 12">DSM 13479</strain>
    </source>
</reference>
<dbReference type="Pfam" id="PF02879">
    <property type="entry name" value="PGM_PMM_II"/>
    <property type="match status" value="1"/>
</dbReference>
<dbReference type="InterPro" id="IPR036900">
    <property type="entry name" value="A-D-PHexomutase_C_sf"/>
</dbReference>
<dbReference type="HOGENOM" id="CLU_016950_0_0_9"/>
<gene>
    <name evidence="11" type="ORF">CLOSTHATH_00342</name>
</gene>
<dbReference type="SUPFAM" id="SSF55957">
    <property type="entry name" value="Phosphoglucomutase, C-terminal domain"/>
    <property type="match status" value="1"/>
</dbReference>
<name>D3A9S1_9FIRM</name>
<proteinExistence type="inferred from homology"/>
<feature type="domain" description="Alpha-D-phosphohexomutase alpha/beta/alpha" evidence="10">
    <location>
        <begin position="329"/>
        <end position="456"/>
    </location>
</feature>
<dbReference type="GO" id="GO:0006166">
    <property type="term" value="P:purine ribonucleoside salvage"/>
    <property type="evidence" value="ECO:0007669"/>
    <property type="project" value="TreeGrafter"/>
</dbReference>
<dbReference type="InterPro" id="IPR016055">
    <property type="entry name" value="A-D-PHexomutase_a/b/a-I/II/III"/>
</dbReference>
<evidence type="ECO:0000313" key="11">
    <source>
        <dbReference type="EMBL" id="EFD01426.1"/>
    </source>
</evidence>
<feature type="domain" description="Alpha-D-phosphohexomutase alpha/beta/alpha" evidence="8">
    <location>
        <begin position="52"/>
        <end position="187"/>
    </location>
</feature>
<keyword evidence="4 7" id="KW-0479">Metal-binding</keyword>
<evidence type="ECO:0000313" key="12">
    <source>
        <dbReference type="Proteomes" id="UP000004968"/>
    </source>
</evidence>
<dbReference type="SUPFAM" id="SSF53738">
    <property type="entry name" value="Phosphoglucomutase, first 3 domains"/>
    <property type="match status" value="3"/>
</dbReference>
<dbReference type="InterPro" id="IPR005844">
    <property type="entry name" value="A-D-PHexomutase_a/b/a-I"/>
</dbReference>
<evidence type="ECO:0000259" key="8">
    <source>
        <dbReference type="Pfam" id="PF02878"/>
    </source>
</evidence>
<dbReference type="InterPro" id="IPR005845">
    <property type="entry name" value="A-D-PHexomutase_a/b/a-II"/>
</dbReference>
<evidence type="ECO:0000256" key="7">
    <source>
        <dbReference type="RuleBase" id="RU004326"/>
    </source>
</evidence>
<keyword evidence="6" id="KW-0413">Isomerase</keyword>
<dbReference type="PROSITE" id="PS00710">
    <property type="entry name" value="PGM_PMM"/>
    <property type="match status" value="1"/>
</dbReference>
<dbReference type="Pfam" id="PF02880">
    <property type="entry name" value="PGM_PMM_III"/>
    <property type="match status" value="1"/>
</dbReference>
<accession>D3A9S1</accession>
<dbReference type="GO" id="GO:0005975">
    <property type="term" value="P:carbohydrate metabolic process"/>
    <property type="evidence" value="ECO:0007669"/>
    <property type="project" value="InterPro"/>
</dbReference>
<keyword evidence="5 7" id="KW-0460">Magnesium</keyword>
<dbReference type="InterPro" id="IPR005846">
    <property type="entry name" value="A-D-PHexomutase_a/b/a-III"/>
</dbReference>
<dbReference type="GO" id="GO:0008973">
    <property type="term" value="F:phosphopentomutase activity"/>
    <property type="evidence" value="ECO:0007669"/>
    <property type="project" value="TreeGrafter"/>
</dbReference>
<dbReference type="GO" id="GO:0000287">
    <property type="term" value="F:magnesium ion binding"/>
    <property type="evidence" value="ECO:0007669"/>
    <property type="project" value="InterPro"/>
</dbReference>
<dbReference type="PANTHER" id="PTHR45745:SF1">
    <property type="entry name" value="PHOSPHOGLUCOMUTASE 2B-RELATED"/>
    <property type="match status" value="1"/>
</dbReference>
<evidence type="ECO:0000256" key="4">
    <source>
        <dbReference type="ARBA" id="ARBA00022723"/>
    </source>
</evidence>
<comment type="caution">
    <text evidence="11">The sequence shown here is derived from an EMBL/GenBank/DDBJ whole genome shotgun (WGS) entry which is preliminary data.</text>
</comment>
<dbReference type="Gene3D" id="3.30.310.50">
    <property type="entry name" value="Alpha-D-phosphohexomutase, C-terminal domain"/>
    <property type="match status" value="1"/>
</dbReference>
<dbReference type="Gene3D" id="3.40.120.10">
    <property type="entry name" value="Alpha-D-Glucose-1,6-Bisphosphate, subunit A, domain 3"/>
    <property type="match status" value="3"/>
</dbReference>
<dbReference type="Pfam" id="PF02878">
    <property type="entry name" value="PGM_PMM_I"/>
    <property type="match status" value="1"/>
</dbReference>
<dbReference type="InterPro" id="IPR016066">
    <property type="entry name" value="A-D-PHexomutase_CS"/>
</dbReference>
<evidence type="ECO:0000259" key="9">
    <source>
        <dbReference type="Pfam" id="PF02879"/>
    </source>
</evidence>
<evidence type="ECO:0000256" key="6">
    <source>
        <dbReference type="ARBA" id="ARBA00023235"/>
    </source>
</evidence>
<evidence type="ECO:0000256" key="5">
    <source>
        <dbReference type="ARBA" id="ARBA00022842"/>
    </source>
</evidence>
<evidence type="ECO:0000256" key="1">
    <source>
        <dbReference type="ARBA" id="ARBA00001946"/>
    </source>
</evidence>
<evidence type="ECO:0000256" key="2">
    <source>
        <dbReference type="ARBA" id="ARBA00010231"/>
    </source>
</evidence>
<dbReference type="EMBL" id="ACIO01000022">
    <property type="protein sequence ID" value="EFD01426.1"/>
    <property type="molecule type" value="Genomic_DNA"/>
</dbReference>
<dbReference type="CDD" id="cd05799">
    <property type="entry name" value="PGM2"/>
    <property type="match status" value="1"/>
</dbReference>
<organism evidence="11 12">
    <name type="scientific">Hungatella hathewayi DSM 13479</name>
    <dbReference type="NCBI Taxonomy" id="566550"/>
    <lineage>
        <taxon>Bacteria</taxon>
        <taxon>Bacillati</taxon>
        <taxon>Bacillota</taxon>
        <taxon>Clostridia</taxon>
        <taxon>Lachnospirales</taxon>
        <taxon>Lachnospiraceae</taxon>
        <taxon>Hungatella</taxon>
    </lineage>
</organism>
<evidence type="ECO:0000259" key="10">
    <source>
        <dbReference type="Pfam" id="PF02880"/>
    </source>
</evidence>
<protein>
    <submittedName>
        <fullName evidence="11">Phosphoglucomutase/phosphomannomutase, alpha/beta/alpha domain II</fullName>
    </submittedName>
</protein>
<sequence>MKMENQKMESEVLSRWNKWNQEVLEDPDLIDELKSIQQNDRELEDHFYRDLEFGTGGLRGIIGVGTNRMNIYTVGKATQGYANYLNQKCSCPSVAIAYDSRIKSDVFARRAACILAANGIKVHLYQELMPTPSLSFAVRYLECSGGIVITASHNPARYNGYKVYGSDGGQITTETANSILNEINNIDPFSDVKYMDFDAALSQKLIVYIEEKTVTAYIEAVSTQALCGDEINKNISVIYTPLNGSGLHCVMRTLKENGFTNIAVVKEQEQPDGNFPTCPYPNPEMKEALALGIQYASQLGSELLLATDPDCDRVGTAVKSADGYELLSGNEMGLLLFDYICRRRIALGKMPHNPILVKTIVTTDLAKLIAADYGVEVIDVLTGFKFIGEQIGLLEEKGEAERYIFGFEESYGYLSGGFVRDKDGVNASLLICEMFAYYKSHGQTLLEVLDALYKKYGYCLNTLRSYTFEGAEGFDTMTKIMENFRTAAPTAIAGKAITAISDYKTSVTSNTDGSKTIINLPQSNVMKFLLEGNTSVVIRPSGTEPKLKFYISVSAASRREAELAEVAIASEMEKTYFRK</sequence>
<dbReference type="Proteomes" id="UP000004968">
    <property type="component" value="Unassembled WGS sequence"/>
</dbReference>
<comment type="similarity">
    <text evidence="2 7">Belongs to the phosphohexose mutase family.</text>
</comment>
<evidence type="ECO:0000256" key="3">
    <source>
        <dbReference type="ARBA" id="ARBA00022553"/>
    </source>
</evidence>
<feature type="domain" description="Alpha-D-phosphohexomutase alpha/beta/alpha" evidence="9">
    <location>
        <begin position="216"/>
        <end position="317"/>
    </location>
</feature>
<keyword evidence="3" id="KW-0597">Phosphoprotein</keyword>
<dbReference type="AlphaFoldDB" id="D3A9S1"/>
<dbReference type="PANTHER" id="PTHR45745">
    <property type="entry name" value="PHOSPHOMANNOMUTASE 45A"/>
    <property type="match status" value="1"/>
</dbReference>
<comment type="cofactor">
    <cofactor evidence="1">
        <name>Mg(2+)</name>
        <dbReference type="ChEBI" id="CHEBI:18420"/>
    </cofactor>
</comment>